<dbReference type="InterPro" id="IPR046335">
    <property type="entry name" value="LacI/GalR-like_sensor"/>
</dbReference>
<dbReference type="AlphaFoldDB" id="A0A7G8BM05"/>
<feature type="domain" description="HTH lacI-type" evidence="4">
    <location>
        <begin position="5"/>
        <end position="59"/>
    </location>
</feature>
<name>A0A7G8BM05_9BACT</name>
<dbReference type="SMART" id="SM00354">
    <property type="entry name" value="HTH_LACI"/>
    <property type="match status" value="1"/>
</dbReference>
<evidence type="ECO:0000256" key="3">
    <source>
        <dbReference type="ARBA" id="ARBA00023163"/>
    </source>
</evidence>
<dbReference type="Proteomes" id="UP000515312">
    <property type="component" value="Chromosome"/>
</dbReference>
<dbReference type="SUPFAM" id="SSF47413">
    <property type="entry name" value="lambda repressor-like DNA-binding domains"/>
    <property type="match status" value="1"/>
</dbReference>
<dbReference type="CDD" id="cd06267">
    <property type="entry name" value="PBP1_LacI_sugar_binding-like"/>
    <property type="match status" value="1"/>
</dbReference>
<dbReference type="Gene3D" id="1.10.260.40">
    <property type="entry name" value="lambda repressor-like DNA-binding domains"/>
    <property type="match status" value="1"/>
</dbReference>
<accession>A0A7G8BM05</accession>
<dbReference type="InterPro" id="IPR010982">
    <property type="entry name" value="Lambda_DNA-bd_dom_sf"/>
</dbReference>
<dbReference type="GO" id="GO:0000976">
    <property type="term" value="F:transcription cis-regulatory region binding"/>
    <property type="evidence" value="ECO:0007669"/>
    <property type="project" value="TreeGrafter"/>
</dbReference>
<dbReference type="SUPFAM" id="SSF53822">
    <property type="entry name" value="Periplasmic binding protein-like I"/>
    <property type="match status" value="1"/>
</dbReference>
<evidence type="ECO:0000256" key="2">
    <source>
        <dbReference type="ARBA" id="ARBA00023125"/>
    </source>
</evidence>
<dbReference type="Pfam" id="PF13377">
    <property type="entry name" value="Peripla_BP_3"/>
    <property type="match status" value="1"/>
</dbReference>
<evidence type="ECO:0000259" key="4">
    <source>
        <dbReference type="PROSITE" id="PS50932"/>
    </source>
</evidence>
<evidence type="ECO:0000313" key="6">
    <source>
        <dbReference type="Proteomes" id="UP000515312"/>
    </source>
</evidence>
<sequence>MRKAISLKEIARLAHVSHPTVSRALKNSPLVSQSTKDLIHKIAAQHGYQPNRNARSLVTQRSNSIGCVVTDIADPFISEVISAVEQVAAQHDYSIILTIAGGDPEREMRAVRSLVERAIDGVLVIASTAGGASSPYFSEREIPIVLINNHHPGNFVHSIGVANFEGARLITEHLLELGHIRIGYIGNQFGGESDKDRVRGYRAAFRRARAAYSSEFVIHTESSLIGGYRGMQHLLELPTRPTAVFCYDDITALGAYRAIHTAGLRVSKDISVAGFDDLFFSSHLQPSLTTIRQPMREMGERAMRLLLELVAPSQNGKGPKKSQIVIPGELMIRESTSAPS</sequence>
<keyword evidence="6" id="KW-1185">Reference proteome</keyword>
<dbReference type="GO" id="GO:0003700">
    <property type="term" value="F:DNA-binding transcription factor activity"/>
    <property type="evidence" value="ECO:0007669"/>
    <property type="project" value="TreeGrafter"/>
</dbReference>
<evidence type="ECO:0000256" key="1">
    <source>
        <dbReference type="ARBA" id="ARBA00023015"/>
    </source>
</evidence>
<gene>
    <name evidence="5" type="ORF">H7849_06430</name>
</gene>
<dbReference type="CDD" id="cd01392">
    <property type="entry name" value="HTH_LacI"/>
    <property type="match status" value="1"/>
</dbReference>
<dbReference type="KEGG" id="adin:H7849_06430"/>
<dbReference type="RefSeq" id="WP_186745101.1">
    <property type="nucleotide sequence ID" value="NZ_CP060394.1"/>
</dbReference>
<keyword evidence="3" id="KW-0804">Transcription</keyword>
<proteinExistence type="predicted"/>
<dbReference type="EMBL" id="CP060394">
    <property type="protein sequence ID" value="QNI33575.1"/>
    <property type="molecule type" value="Genomic_DNA"/>
</dbReference>
<dbReference type="InterPro" id="IPR028082">
    <property type="entry name" value="Peripla_BP_I"/>
</dbReference>
<dbReference type="PANTHER" id="PTHR30146">
    <property type="entry name" value="LACI-RELATED TRANSCRIPTIONAL REPRESSOR"/>
    <property type="match status" value="1"/>
</dbReference>
<reference evidence="5 6" key="1">
    <citation type="submission" date="2020-08" db="EMBL/GenBank/DDBJ databases">
        <title>Edaphobacter telluris sp. nov. and Acidobacterium dinghuensis sp. nov., two acidobacteria isolated from forest soil.</title>
        <authorList>
            <person name="Fu J."/>
            <person name="Qiu L."/>
        </authorList>
    </citation>
    <scope>NUCLEOTIDE SEQUENCE [LARGE SCALE GENOMIC DNA]</scope>
    <source>
        <strain evidence="5">4Y35</strain>
    </source>
</reference>
<dbReference type="PANTHER" id="PTHR30146:SF109">
    <property type="entry name" value="HTH-TYPE TRANSCRIPTIONAL REGULATOR GALS"/>
    <property type="match status" value="1"/>
</dbReference>
<keyword evidence="1" id="KW-0805">Transcription regulation</keyword>
<protein>
    <submittedName>
        <fullName evidence="5">LacI family DNA-binding transcriptional regulator</fullName>
    </submittedName>
</protein>
<dbReference type="Gene3D" id="3.40.50.2300">
    <property type="match status" value="2"/>
</dbReference>
<dbReference type="PROSITE" id="PS50932">
    <property type="entry name" value="HTH_LACI_2"/>
    <property type="match status" value="1"/>
</dbReference>
<organism evidence="5 6">
    <name type="scientific">Alloacidobacterium dinghuense</name>
    <dbReference type="NCBI Taxonomy" id="2763107"/>
    <lineage>
        <taxon>Bacteria</taxon>
        <taxon>Pseudomonadati</taxon>
        <taxon>Acidobacteriota</taxon>
        <taxon>Terriglobia</taxon>
        <taxon>Terriglobales</taxon>
        <taxon>Acidobacteriaceae</taxon>
        <taxon>Alloacidobacterium</taxon>
    </lineage>
</organism>
<dbReference type="InterPro" id="IPR000843">
    <property type="entry name" value="HTH_LacI"/>
</dbReference>
<evidence type="ECO:0000313" key="5">
    <source>
        <dbReference type="EMBL" id="QNI33575.1"/>
    </source>
</evidence>
<keyword evidence="2 5" id="KW-0238">DNA-binding</keyword>
<dbReference type="PROSITE" id="PS00356">
    <property type="entry name" value="HTH_LACI_1"/>
    <property type="match status" value="1"/>
</dbReference>
<dbReference type="Pfam" id="PF00356">
    <property type="entry name" value="LacI"/>
    <property type="match status" value="1"/>
</dbReference>